<proteinExistence type="predicted"/>
<dbReference type="RefSeq" id="WP_380045706.1">
    <property type="nucleotide sequence ID" value="NZ_JBHLTC010000011.1"/>
</dbReference>
<accession>A0ABV6QID3</accession>
<evidence type="ECO:0000313" key="4">
    <source>
        <dbReference type="Proteomes" id="UP001589890"/>
    </source>
</evidence>
<reference evidence="3 4" key="1">
    <citation type="submission" date="2024-09" db="EMBL/GenBank/DDBJ databases">
        <authorList>
            <person name="Sun Q."/>
            <person name="Mori K."/>
        </authorList>
    </citation>
    <scope>NUCLEOTIDE SEQUENCE [LARGE SCALE GENOMIC DNA]</scope>
    <source>
        <strain evidence="3 4">CGMCC 1.15906</strain>
    </source>
</reference>
<dbReference type="Proteomes" id="UP001589890">
    <property type="component" value="Unassembled WGS sequence"/>
</dbReference>
<feature type="region of interest" description="Disordered" evidence="1">
    <location>
        <begin position="243"/>
        <end position="292"/>
    </location>
</feature>
<comment type="caution">
    <text evidence="3">The sequence shown here is derived from an EMBL/GenBank/DDBJ whole genome shotgun (WGS) entry which is preliminary data.</text>
</comment>
<evidence type="ECO:0000313" key="3">
    <source>
        <dbReference type="EMBL" id="MFC0624386.1"/>
    </source>
</evidence>
<dbReference type="InterPro" id="IPR003870">
    <property type="entry name" value="DUF222"/>
</dbReference>
<gene>
    <name evidence="3" type="ORF">ACFFGN_09965</name>
</gene>
<dbReference type="EMBL" id="JBHLTC010000011">
    <property type="protein sequence ID" value="MFC0624386.1"/>
    <property type="molecule type" value="Genomic_DNA"/>
</dbReference>
<sequence>MDQTLARAAARRAQVADAEADSLLLALHYADLNAAVEPPAGGEIVPGIERLRVYGGEGCPAIAEFCAQEFGWRLGMSGGAAAAYLGEALALRHRFPKTLAQVLAGNAEAWKARWIARTCLSLSLEAARIVDDKVNAIIDTLSLSRLRVFVKAAKMQADPDKAKADADQYARQHGVWLGQSNDHGTKSLVARTAAGDAIRFDAAVEELAEILAEEGDTGTHQQRRARAVGLLADPALALGLREHGRSKARRTAAQSARPTDSTCATARPSRDEYDIGDDGARAAGGPRQPVDGLLAGITSRNRSRGLGHAPHTFYVHISQEALASGEGIVRVEGMGPMLVSQLKGLIASEAVALKPVIDLREHLSVNAYEIPDRMREWVKLRYPTPMEPWATGETTSFADIDHAVPYDKNGPPGQTSTKNLLPVTRTPHRAKTHGGLRNVILPDGSVEWTTPRGARYLVDHNGTHYIGQVDLITGELISPPRPRWKASRHLKSVEPASGGD</sequence>
<dbReference type="Pfam" id="PF02720">
    <property type="entry name" value="DUF222"/>
    <property type="match status" value="1"/>
</dbReference>
<feature type="compositionally biased region" description="Polar residues" evidence="1">
    <location>
        <begin position="252"/>
        <end position="264"/>
    </location>
</feature>
<keyword evidence="4" id="KW-1185">Reference proteome</keyword>
<name>A0ABV6QID3_9ACTN</name>
<organism evidence="3 4">
    <name type="scientific">Kribbella deserti</name>
    <dbReference type="NCBI Taxonomy" id="1926257"/>
    <lineage>
        <taxon>Bacteria</taxon>
        <taxon>Bacillati</taxon>
        <taxon>Actinomycetota</taxon>
        <taxon>Actinomycetes</taxon>
        <taxon>Propionibacteriales</taxon>
        <taxon>Kribbellaceae</taxon>
        <taxon>Kribbella</taxon>
    </lineage>
</organism>
<protein>
    <submittedName>
        <fullName evidence="3">DUF222 domain-containing protein</fullName>
    </submittedName>
</protein>
<evidence type="ECO:0000259" key="2">
    <source>
        <dbReference type="Pfam" id="PF02720"/>
    </source>
</evidence>
<feature type="domain" description="DUF222" evidence="2">
    <location>
        <begin position="66"/>
        <end position="245"/>
    </location>
</feature>
<evidence type="ECO:0000256" key="1">
    <source>
        <dbReference type="SAM" id="MobiDB-lite"/>
    </source>
</evidence>